<protein>
    <submittedName>
        <fullName evidence="1">Uncharacterized protein</fullName>
    </submittedName>
</protein>
<gene>
    <name evidence="1" type="ORF">A9200_07490</name>
</gene>
<dbReference type="RefSeq" id="WP_068485550.1">
    <property type="nucleotide sequence ID" value="NZ_CP018760.1"/>
</dbReference>
<accession>A0A1B7Z495</accession>
<keyword evidence="2" id="KW-1185">Reference proteome</keyword>
<sequence length="120" mass="13642">MNDISLIYQNEFGIAFQWKQDKAKSASKIQVIFRDTGLLLTPNELHYFSKCINDTIESGDANLCKDCKVKGECRSLLLNSPVHQITFAVSFAEVLKIKDLIKGTLFKLQLDSYFDEFGIN</sequence>
<dbReference type="EMBL" id="LZFP01000034">
    <property type="protein sequence ID" value="OBR37486.1"/>
    <property type="molecule type" value="Genomic_DNA"/>
</dbReference>
<dbReference type="Proteomes" id="UP000092164">
    <property type="component" value="Unassembled WGS sequence"/>
</dbReference>
<dbReference type="OrthoDB" id="1354274at2"/>
<dbReference type="AlphaFoldDB" id="A0A1B7Z495"/>
<evidence type="ECO:0000313" key="1">
    <source>
        <dbReference type="EMBL" id="OBR37486.1"/>
    </source>
</evidence>
<dbReference type="KEGG" id="mart:BTR34_07740"/>
<proteinExistence type="predicted"/>
<evidence type="ECO:0000313" key="2">
    <source>
        <dbReference type="Proteomes" id="UP000092164"/>
    </source>
</evidence>
<name>A0A1B7Z495_9FLAO</name>
<organism evidence="1 2">
    <name type="scientific">Maribacter hydrothermalis</name>
    <dbReference type="NCBI Taxonomy" id="1836467"/>
    <lineage>
        <taxon>Bacteria</taxon>
        <taxon>Pseudomonadati</taxon>
        <taxon>Bacteroidota</taxon>
        <taxon>Flavobacteriia</taxon>
        <taxon>Flavobacteriales</taxon>
        <taxon>Flavobacteriaceae</taxon>
        <taxon>Maribacter</taxon>
    </lineage>
</organism>
<comment type="caution">
    <text evidence="1">The sequence shown here is derived from an EMBL/GenBank/DDBJ whole genome shotgun (WGS) entry which is preliminary data.</text>
</comment>
<reference evidence="2" key="1">
    <citation type="submission" date="2016-06" db="EMBL/GenBank/DDBJ databases">
        <authorList>
            <person name="Zhan P."/>
        </authorList>
    </citation>
    <scope>NUCLEOTIDE SEQUENCE [LARGE SCALE GENOMIC DNA]</scope>
    <source>
        <strain evidence="2">T28</strain>
    </source>
</reference>
<dbReference type="STRING" id="1836467.BTR34_07740"/>